<proteinExistence type="predicted"/>
<reference evidence="1" key="1">
    <citation type="submission" date="2018-07" db="EMBL/GenBank/DDBJ databases">
        <authorList>
            <consortium name="Genoscope - CEA"/>
            <person name="William W."/>
        </authorList>
    </citation>
    <scope>NUCLEOTIDE SEQUENCE</scope>
    <source>
        <strain evidence="1">IK1</strain>
    </source>
</reference>
<protein>
    <submittedName>
        <fullName evidence="1">Uncharacterized protein</fullName>
    </submittedName>
</protein>
<gene>
    <name evidence="1" type="ORF">TRIP_B210050</name>
</gene>
<evidence type="ECO:0000313" key="1">
    <source>
        <dbReference type="EMBL" id="VBB42728.1"/>
    </source>
</evidence>
<dbReference type="EMBL" id="UPXX01000014">
    <property type="protein sequence ID" value="VBB42728.1"/>
    <property type="molecule type" value="Genomic_DNA"/>
</dbReference>
<name>A0A653A455_UNCDX</name>
<dbReference type="AlphaFoldDB" id="A0A653A455"/>
<accession>A0A653A455</accession>
<organism evidence="1">
    <name type="scientific">Uncultured Desulfatiglans sp</name>
    <dbReference type="NCBI Taxonomy" id="1748965"/>
    <lineage>
        <taxon>Bacteria</taxon>
        <taxon>Pseudomonadati</taxon>
        <taxon>Thermodesulfobacteriota</taxon>
        <taxon>Desulfobacteria</taxon>
        <taxon>Desulfatiglandales</taxon>
        <taxon>Desulfatiglandaceae</taxon>
        <taxon>Desulfatiglans</taxon>
        <taxon>environmental samples</taxon>
    </lineage>
</organism>
<sequence>MKIDAGIGKRARLRRETVFCGGPVSAPGGERGALQAGAFGISCAAGRPCLLTRHLLLTLMKAFVKKITFFGLPPSG</sequence>